<name>A0A162QH78_9CRUS</name>
<dbReference type="PANTHER" id="PTHR46113:SF1">
    <property type="entry name" value="PEPTIDASE M17 LEUCYL AMINOPEPTIDASE N-TERMINAL DOMAIN-CONTAINING PROTEIN"/>
    <property type="match status" value="1"/>
</dbReference>
<organism evidence="1 2">
    <name type="scientific">Daphnia magna</name>
    <dbReference type="NCBI Taxonomy" id="35525"/>
    <lineage>
        <taxon>Eukaryota</taxon>
        <taxon>Metazoa</taxon>
        <taxon>Ecdysozoa</taxon>
        <taxon>Arthropoda</taxon>
        <taxon>Crustacea</taxon>
        <taxon>Branchiopoda</taxon>
        <taxon>Diplostraca</taxon>
        <taxon>Cladocera</taxon>
        <taxon>Anomopoda</taxon>
        <taxon>Daphniidae</taxon>
        <taxon>Daphnia</taxon>
    </lineage>
</organism>
<proteinExistence type="predicted"/>
<dbReference type="OrthoDB" id="6380626at2759"/>
<reference evidence="1 2" key="1">
    <citation type="submission" date="2016-03" db="EMBL/GenBank/DDBJ databases">
        <title>EvidentialGene: Evidence-directed Construction of Genes on Genomes.</title>
        <authorList>
            <person name="Gilbert D.G."/>
            <person name="Choi J.-H."/>
            <person name="Mockaitis K."/>
            <person name="Colbourne J."/>
            <person name="Pfrender M."/>
        </authorList>
    </citation>
    <scope>NUCLEOTIDE SEQUENCE [LARGE SCALE GENOMIC DNA]</scope>
    <source>
        <strain evidence="1 2">Xinb3</strain>
        <tissue evidence="1">Complete organism</tissue>
    </source>
</reference>
<dbReference type="EMBL" id="LRGB01000337">
    <property type="protein sequence ID" value="KZS19689.1"/>
    <property type="molecule type" value="Genomic_DNA"/>
</dbReference>
<keyword evidence="2" id="KW-1185">Reference proteome</keyword>
<protein>
    <submittedName>
        <fullName evidence="1">Uncharacterized protein</fullName>
    </submittedName>
</protein>
<evidence type="ECO:0000313" key="2">
    <source>
        <dbReference type="Proteomes" id="UP000076858"/>
    </source>
</evidence>
<accession>A0A162QH78</accession>
<gene>
    <name evidence="1" type="ORF">APZ42_013858</name>
</gene>
<evidence type="ECO:0000313" key="1">
    <source>
        <dbReference type="EMBL" id="KZS19689.1"/>
    </source>
</evidence>
<comment type="caution">
    <text evidence="1">The sequence shown here is derived from an EMBL/GenBank/DDBJ whole genome shotgun (WGS) entry which is preliminary data.</text>
</comment>
<dbReference type="AlphaFoldDB" id="A0A162QH78"/>
<dbReference type="PANTHER" id="PTHR46113">
    <property type="entry name" value="SNAC DOMAIN-CONTAINING PROTEIN"/>
    <property type="match status" value="1"/>
</dbReference>
<dbReference type="Proteomes" id="UP000076858">
    <property type="component" value="Unassembled WGS sequence"/>
</dbReference>
<sequence length="325" mass="37593">MCSTVFLDELKPIWSRAEIPIKADKKCIDMTIELWESFLKLKQGSMGVVDVVTYNRERKKMARKSGVKSKSDLSIVSSGQQSDSEVVLSIHLVSTNQLFSKRFAMPSTELSGVKRMADFIALYYTHAFLRSRLSTCSPADDMQFLSLMNLYRIQDPSASDICVKSILLHLWYLTEELVVFAIFDTDLQDSLRQQMVLKLLSFKRPKIFKPQKPVFPDIDPMTINYPYQLVDFIGSRSWLLFHLLNLGEEKLDWMQVPVKYWKITVGYRKLELIVRVVEVVNDSAERSVELMSDFKDVCIDENKQQALFQVLEQYRNNVANSKAKN</sequence>